<dbReference type="Pfam" id="PF05239">
    <property type="entry name" value="PRC"/>
    <property type="match status" value="1"/>
</dbReference>
<gene>
    <name evidence="3" type="ORF">EUB48_05230</name>
</gene>
<feature type="compositionally biased region" description="Polar residues" evidence="1">
    <location>
        <begin position="14"/>
        <end position="23"/>
    </location>
</feature>
<protein>
    <submittedName>
        <fullName evidence="3">PRC-barrel domain containing protein</fullName>
    </submittedName>
</protein>
<dbReference type="PANTHER" id="PTHR36505">
    <property type="entry name" value="BLR1072 PROTEIN"/>
    <property type="match status" value="1"/>
</dbReference>
<evidence type="ECO:0000259" key="2">
    <source>
        <dbReference type="Pfam" id="PF05239"/>
    </source>
</evidence>
<sequence length="147" mass="16312">MNYEERDTYGMYKTNPSGSSGSEVRQGPGPTLLGADTLIGNDVYNQQDEDLGGIKEIMLDTRTGRVGYAVLSFGGFLGMGEKLFAVPWNALTLDSENKRFVLNVDKDRLKNAPGFDKDSWPDMADKTWADDIHAYYGTKPYADDMHA</sequence>
<dbReference type="EMBL" id="CP035503">
    <property type="protein sequence ID" value="QDL36766.1"/>
    <property type="molecule type" value="Genomic_DNA"/>
</dbReference>
<dbReference type="PANTHER" id="PTHR36505:SF1">
    <property type="entry name" value="BLR1072 PROTEIN"/>
    <property type="match status" value="1"/>
</dbReference>
<feature type="region of interest" description="Disordered" evidence="1">
    <location>
        <begin position="1"/>
        <end position="32"/>
    </location>
</feature>
<keyword evidence="4" id="KW-1185">Reference proteome</keyword>
<dbReference type="InterPro" id="IPR011033">
    <property type="entry name" value="PRC_barrel-like_sf"/>
</dbReference>
<name>A0A515D8N0_9BURK</name>
<dbReference type="AlphaFoldDB" id="A0A515D8N0"/>
<organism evidence="3 4">
    <name type="scientific">Rhodoferax sediminis</name>
    <dbReference type="NCBI Taxonomy" id="2509614"/>
    <lineage>
        <taxon>Bacteria</taxon>
        <taxon>Pseudomonadati</taxon>
        <taxon>Pseudomonadota</taxon>
        <taxon>Betaproteobacteria</taxon>
        <taxon>Burkholderiales</taxon>
        <taxon>Comamonadaceae</taxon>
        <taxon>Rhodoferax</taxon>
    </lineage>
</organism>
<dbReference type="Gene3D" id="2.30.30.240">
    <property type="entry name" value="PRC-barrel domain"/>
    <property type="match status" value="1"/>
</dbReference>
<dbReference type="RefSeq" id="WP_142817928.1">
    <property type="nucleotide sequence ID" value="NZ_CP035503.1"/>
</dbReference>
<dbReference type="OrthoDB" id="286778at2"/>
<reference evidence="3 4" key="1">
    <citation type="submission" date="2019-01" db="EMBL/GenBank/DDBJ databases">
        <title>Genomic insights into a novel species Rhodoferax sp.</title>
        <authorList>
            <person name="Jin L."/>
        </authorList>
    </citation>
    <scope>NUCLEOTIDE SEQUENCE [LARGE SCALE GENOMIC DNA]</scope>
    <source>
        <strain evidence="3 4">CHu59-6-5</strain>
    </source>
</reference>
<evidence type="ECO:0000313" key="4">
    <source>
        <dbReference type="Proteomes" id="UP000316798"/>
    </source>
</evidence>
<dbReference type="KEGG" id="rhf:EUB48_05230"/>
<evidence type="ECO:0000313" key="3">
    <source>
        <dbReference type="EMBL" id="QDL36766.1"/>
    </source>
</evidence>
<dbReference type="InterPro" id="IPR027275">
    <property type="entry name" value="PRC-brl_dom"/>
</dbReference>
<evidence type="ECO:0000256" key="1">
    <source>
        <dbReference type="SAM" id="MobiDB-lite"/>
    </source>
</evidence>
<dbReference type="Proteomes" id="UP000316798">
    <property type="component" value="Chromosome"/>
</dbReference>
<accession>A0A515D8N0</accession>
<feature type="domain" description="PRC-barrel" evidence="2">
    <location>
        <begin position="34"/>
        <end position="109"/>
    </location>
</feature>
<dbReference type="SUPFAM" id="SSF50346">
    <property type="entry name" value="PRC-barrel domain"/>
    <property type="match status" value="1"/>
</dbReference>
<proteinExistence type="predicted"/>